<dbReference type="Pfam" id="PF13895">
    <property type="entry name" value="Ig_2"/>
    <property type="match status" value="1"/>
</dbReference>
<dbReference type="Proteomes" id="UP000319700">
    <property type="component" value="Unassembled WGS sequence"/>
</dbReference>
<dbReference type="RefSeq" id="WP_140511088.1">
    <property type="nucleotide sequence ID" value="NZ_RCZH01000018.1"/>
</dbReference>
<dbReference type="InterPro" id="IPR055354">
    <property type="entry name" value="DUF7507"/>
</dbReference>
<feature type="domain" description="PA14" evidence="2">
    <location>
        <begin position="1059"/>
        <end position="1203"/>
    </location>
</feature>
<keyword evidence="4" id="KW-1185">Reference proteome</keyword>
<dbReference type="Pfam" id="PF07691">
    <property type="entry name" value="PA14"/>
    <property type="match status" value="1"/>
</dbReference>
<dbReference type="Pfam" id="PF26628">
    <property type="entry name" value="DUF8202"/>
    <property type="match status" value="1"/>
</dbReference>
<protein>
    <recommendedName>
        <fullName evidence="2">PA14 domain-containing protein</fullName>
    </recommendedName>
</protein>
<evidence type="ECO:0000313" key="3">
    <source>
        <dbReference type="EMBL" id="TPG34753.1"/>
    </source>
</evidence>
<dbReference type="InterPro" id="IPR003599">
    <property type="entry name" value="Ig_sub"/>
</dbReference>
<dbReference type="InterPro" id="IPR011658">
    <property type="entry name" value="PA14_dom"/>
</dbReference>
<dbReference type="SUPFAM" id="SSF56988">
    <property type="entry name" value="Anthrax protective antigen"/>
    <property type="match status" value="1"/>
</dbReference>
<sequence>MGNKYFFFVIVFSVILISPQRLYAQAPGGINTNLKLWLKASTGVTTSGTNVTTWNDQSGGGMNFLQPTTASQPVLVNNSINNNPAIKFTADVMNKTGGITGVGSISDINIYSVVRINNSSGNTSLLQQPISGGELGVYMPFSNTVYWRPKTPDVTIPFANIPNNTQPNLYSFTASTILGQTYPGIKNAIVVNGKINASGATMTSFTGAASNMTLGNNMVNDDIAEVIVYTGPLNAAQNNQIQSYLALKYGITLDQTLASNYVNSTGTVLYPSATSHSGYVKDVVGIAKDDGAGLNQVSSKSVNNGAVLTVESPAVLNNGEYFITGDNGLSLALRSTDAPAGYGQRLQRIWRVSKSSNPGTVTLRMFVGDIPELMANPNLATVALLKNNTNSFASAVPITGGTLIGPYNDMIEFTGVSLNDGDYFTLSVGTWVLPPTDFEFWFGVPRWAVGYRIPQKLHFTGASETQYATYIIDMPADSGFAPIIGTVAPQGSDIIDLTSFINNITVEPANVILNRGLRIRVSGQMGAYYANEQGNNYGTMPLRGPNALGTSFIIPGQNTFNNGGSYPNARALFVVTATQDGTQVTITPSQAIVGHGANVPFNITLNKGQSYSADAVLTTGNHLGGSLVTSNNPVVVTYSDDLLGFGTAADNAGDQLVPVSKLGLEYAHIRANLNNSGERAYIFGSENGTTVTIFDGTTTTTQVVNKGTFVQHLLPVGVIAASIKADKPIMVYKMGGYSDELGGGILTPIADCKGTQLIAFQYATTASNAVFSFVAPDAIVGNFLLNGNSSIVTATDFVPIPGIPGWKYCRKTVTGVFAQGQVVKIENTAGKFYFYQNLYSSAGGGGGDYSNFSDFGNVVLFPKATNVCGSDPIVLNSGAIAFNTIITSYSWTGPNGFTSTVANPVITSLTPTNIGTYVLTVTDENNCPFTENVIVDFPVKSITVTPTPSAPCVGSTLQFTSAPTPAEAVPASISWTGPNGFTSTQANFEITSVTAANAGTYTCTYTDKYGCTISTSTTIAVSPSVVASFTIAGNNKLSCTSSPITLSVTGFTQGINYETFQPYNALSLFASSDFTQVSKGFYNEQPTNNGVAAQINLLGLTGITASSSGYGVKYYGFINIVTVGSYTFYTNSVDGSNLYIDGSLVVSNDGGHAATEVTSSPIALSVGNHAIEVNYFVAPTSADALTVSYAGPSIAKQVIPAARLFYAAGAAPALTYNWSTGATNTPTINVTTPGTYTVTGSNGGCSSIASFTVTSIDSYDYSDSDTPWSVAQAKVKSCVVAGVPSGSNGAVWAGEGISTESTALKNASATADIFDDGLISPTSTSGPFTINLSSNTPGTIVYYGVWYDWNNNGDFVDDVDLNGNPAFYSGSGIAGSTAPITVLPPTGAATLYRSRLIVADIPVVFTAFNDIFENGEIEDYSSILSLSGTVFTDSNGLIGTPSNTVNGVGTNAGGLTAILVNSAGNVVANATVAANGTYSFVSLAANTYSIVLSTTTGTIGAVAPAASLPTGWVNTGENLGLTAGNDGTVNGILTGIVLSSASVANANFGINTPPVANPLIACLVDSGGQIIVPTLTGSDTQDGIYTGISNTNSITIVTLPAAVDGVLYYNGIIVTTGQIILNYNPSLLTLDFNPNFYSASFTFNEIDAAGTVSSPATVNLSTAFAGPDTSTDQNVPITMAATGTGVWTAQVGNPVSVPPVNIVSPNSPTTQISDFHTDGIYGFIWTNSNGCSDTVLVTVPTVPPIVANDDAGNSVNGFTGGTSLVNVLTNDTLNNVAVVGSNVTTTFVSSTNAGITLSGTTVNVAPGTPSGSYTLVYRICEIIRPTNCDDATVNITVTAPVIDAVADDYTTTPVNGIGGGTTTSVLANDTLNGVILIPSAVTLTPVDVPTGLTLNANGTITVAPGTSAGTYVVTYRICENLNPGNCDTATATVFVMVPSIAVVKTAAVGGTGAVGDQITYTFTVSNTGNVSLSGVVVNDALTGSVNLAVTPAVLAPGDTGTATAAYTITQSDLNTGNVTNTATATGTAPDASTVSDTSG</sequence>
<reference evidence="3 4" key="1">
    <citation type="journal article" date="2019" name="Environ. Microbiol.">
        <title>Species interactions and distinct microbial communities in high Arctic permafrost affected cryosols are associated with the CH4 and CO2 gas fluxes.</title>
        <authorList>
            <person name="Altshuler I."/>
            <person name="Hamel J."/>
            <person name="Turney S."/>
            <person name="Magnuson E."/>
            <person name="Levesque R."/>
            <person name="Greer C."/>
            <person name="Whyte L.G."/>
        </authorList>
    </citation>
    <scope>NUCLEOTIDE SEQUENCE [LARGE SCALE GENOMIC DNA]</scope>
    <source>
        <strain evidence="3 4">42</strain>
    </source>
</reference>
<dbReference type="Gene3D" id="3.90.182.10">
    <property type="entry name" value="Toxin - Anthrax Protective Antigen,domain 1"/>
    <property type="match status" value="1"/>
</dbReference>
<evidence type="ECO:0000259" key="2">
    <source>
        <dbReference type="PROSITE" id="PS51820"/>
    </source>
</evidence>
<comment type="caution">
    <text evidence="3">The sequence shown here is derived from an EMBL/GenBank/DDBJ whole genome shotgun (WGS) entry which is preliminary data.</text>
</comment>
<dbReference type="SMART" id="SM00758">
    <property type="entry name" value="PA14"/>
    <property type="match status" value="1"/>
</dbReference>
<dbReference type="EMBL" id="RCZH01000018">
    <property type="protein sequence ID" value="TPG34753.1"/>
    <property type="molecule type" value="Genomic_DNA"/>
</dbReference>
<evidence type="ECO:0000256" key="1">
    <source>
        <dbReference type="SAM" id="MobiDB-lite"/>
    </source>
</evidence>
<dbReference type="SMART" id="SM00409">
    <property type="entry name" value="IG"/>
    <property type="match status" value="1"/>
</dbReference>
<dbReference type="InterPro" id="IPR035234">
    <property type="entry name" value="IgGFc-bd_N"/>
</dbReference>
<dbReference type="InterPro" id="IPR058515">
    <property type="entry name" value="DUF8202"/>
</dbReference>
<organism evidence="3 4">
    <name type="scientific">Flavobacterium pectinovorum</name>
    <dbReference type="NCBI Taxonomy" id="29533"/>
    <lineage>
        <taxon>Bacteria</taxon>
        <taxon>Pseudomonadati</taxon>
        <taxon>Bacteroidota</taxon>
        <taxon>Flavobacteriia</taxon>
        <taxon>Flavobacteriales</taxon>
        <taxon>Flavobacteriaceae</taxon>
        <taxon>Flavobacterium</taxon>
    </lineage>
</organism>
<proteinExistence type="predicted"/>
<dbReference type="Pfam" id="PF17517">
    <property type="entry name" value="IgGFc_binding"/>
    <property type="match status" value="1"/>
</dbReference>
<evidence type="ECO:0000313" key="4">
    <source>
        <dbReference type="Proteomes" id="UP000319700"/>
    </source>
</evidence>
<name>A0A502EAR5_9FLAO</name>
<dbReference type="Pfam" id="PF20009">
    <property type="entry name" value="GEVED"/>
    <property type="match status" value="1"/>
</dbReference>
<feature type="non-terminal residue" evidence="3">
    <location>
        <position position="2039"/>
    </location>
</feature>
<dbReference type="Pfam" id="PF24346">
    <property type="entry name" value="DUF7507"/>
    <property type="match status" value="1"/>
</dbReference>
<dbReference type="InterPro" id="IPR013783">
    <property type="entry name" value="Ig-like_fold"/>
</dbReference>
<accession>A0A502EAR5</accession>
<dbReference type="PROSITE" id="PS51820">
    <property type="entry name" value="PA14"/>
    <property type="match status" value="1"/>
</dbReference>
<dbReference type="OrthoDB" id="9805017at2"/>
<dbReference type="Gene3D" id="2.60.40.10">
    <property type="entry name" value="Immunoglobulins"/>
    <property type="match status" value="3"/>
</dbReference>
<dbReference type="InterPro" id="IPR036179">
    <property type="entry name" value="Ig-like_dom_sf"/>
</dbReference>
<dbReference type="SUPFAM" id="SSF117074">
    <property type="entry name" value="Hypothetical protein PA1324"/>
    <property type="match status" value="1"/>
</dbReference>
<gene>
    <name evidence="3" type="ORF">EAH81_21945</name>
</gene>
<feature type="compositionally biased region" description="Polar residues" evidence="1">
    <location>
        <begin position="2030"/>
        <end position="2039"/>
    </location>
</feature>
<dbReference type="InterPro" id="IPR045474">
    <property type="entry name" value="GEVED"/>
</dbReference>
<dbReference type="SUPFAM" id="SSF48726">
    <property type="entry name" value="Immunoglobulin"/>
    <property type="match status" value="1"/>
</dbReference>
<feature type="region of interest" description="Disordered" evidence="1">
    <location>
        <begin position="2020"/>
        <end position="2039"/>
    </location>
</feature>
<dbReference type="InterPro" id="IPR037524">
    <property type="entry name" value="PA14/GLEYA"/>
</dbReference>